<keyword evidence="4" id="KW-1185">Reference proteome</keyword>
<dbReference type="Proteomes" id="UP000667802">
    <property type="component" value="Unassembled WGS sequence"/>
</dbReference>
<organism evidence="3 4">
    <name type="scientific">Aetokthonos hydrillicola Thurmond2011</name>
    <dbReference type="NCBI Taxonomy" id="2712845"/>
    <lineage>
        <taxon>Bacteria</taxon>
        <taxon>Bacillati</taxon>
        <taxon>Cyanobacteriota</taxon>
        <taxon>Cyanophyceae</taxon>
        <taxon>Nostocales</taxon>
        <taxon>Hapalosiphonaceae</taxon>
        <taxon>Aetokthonos</taxon>
    </lineage>
</organism>
<keyword evidence="1" id="KW-0732">Signal</keyword>
<dbReference type="InterPro" id="IPR036366">
    <property type="entry name" value="PGBDSf"/>
</dbReference>
<proteinExistence type="predicted"/>
<feature type="domain" description="Peptidoglycan binding-like" evidence="2">
    <location>
        <begin position="67"/>
        <end position="119"/>
    </location>
</feature>
<feature type="chain" id="PRO_5042946914" evidence="1">
    <location>
        <begin position="30"/>
        <end position="210"/>
    </location>
</feature>
<sequence length="210" mass="22889">MKPQIIRSTLLSLGLICASLLTTLPSSMAAPARTLFNPVVVDGRLTYQEYSPTTAPVLVPGVVSLAMQDVQAFLKQRGLYHGTVDGFYGQKTYLAIVSFQKSRNLTPDGRIGPQTWKALLSAYDRTVTEALPNRSKYSVTTAPVLKMGSTGSAVRDIQTFLKRLGLYTGPVDGIYAPSTAKAVKAYQYSYKSLRDDGVVGKNTWSVILHH</sequence>
<gene>
    <name evidence="3" type="ORF">G7B40_024570</name>
</gene>
<dbReference type="InterPro" id="IPR002477">
    <property type="entry name" value="Peptidoglycan-bd-like"/>
</dbReference>
<dbReference type="Pfam" id="PF01471">
    <property type="entry name" value="PG_binding_1"/>
    <property type="match status" value="2"/>
</dbReference>
<dbReference type="InterPro" id="IPR036365">
    <property type="entry name" value="PGBD-like_sf"/>
</dbReference>
<evidence type="ECO:0000256" key="1">
    <source>
        <dbReference type="SAM" id="SignalP"/>
    </source>
</evidence>
<dbReference type="AlphaFoldDB" id="A0AAP5ICY8"/>
<feature type="domain" description="Peptidoglycan binding-like" evidence="2">
    <location>
        <begin position="150"/>
        <end position="206"/>
    </location>
</feature>
<dbReference type="RefSeq" id="WP_208351448.1">
    <property type="nucleotide sequence ID" value="NZ_JAALHA020000014.1"/>
</dbReference>
<name>A0AAP5ICY8_9CYAN</name>
<comment type="caution">
    <text evidence="3">The sequence shown here is derived from an EMBL/GenBank/DDBJ whole genome shotgun (WGS) entry which is preliminary data.</text>
</comment>
<protein>
    <submittedName>
        <fullName evidence="3">Peptidoglycan-binding protein</fullName>
    </submittedName>
</protein>
<reference evidence="4" key="1">
    <citation type="journal article" date="2021" name="Science">
        <title>Hunting the eagle killer: A cyanobacterial neurotoxin causes vacuolar myelinopathy.</title>
        <authorList>
            <person name="Breinlinger S."/>
            <person name="Phillips T.J."/>
            <person name="Haram B.N."/>
            <person name="Mares J."/>
            <person name="Martinez Yerena J.A."/>
            <person name="Hrouzek P."/>
            <person name="Sobotka R."/>
            <person name="Henderson W.M."/>
            <person name="Schmieder P."/>
            <person name="Williams S.M."/>
            <person name="Lauderdale J.D."/>
            <person name="Wilde H.D."/>
            <person name="Gerrin W."/>
            <person name="Kust A."/>
            <person name="Washington J.W."/>
            <person name="Wagner C."/>
            <person name="Geier B."/>
            <person name="Liebeke M."/>
            <person name="Enke H."/>
            <person name="Niedermeyer T.H.J."/>
            <person name="Wilde S.B."/>
        </authorList>
    </citation>
    <scope>NUCLEOTIDE SEQUENCE [LARGE SCALE GENOMIC DNA]</scope>
    <source>
        <strain evidence="4">Thurmond2011</strain>
    </source>
</reference>
<evidence type="ECO:0000313" key="3">
    <source>
        <dbReference type="EMBL" id="MDR9897717.1"/>
    </source>
</evidence>
<dbReference type="Gene3D" id="1.10.101.10">
    <property type="entry name" value="PGBD-like superfamily/PGBD"/>
    <property type="match status" value="2"/>
</dbReference>
<feature type="signal peptide" evidence="1">
    <location>
        <begin position="1"/>
        <end position="29"/>
    </location>
</feature>
<evidence type="ECO:0000259" key="2">
    <source>
        <dbReference type="Pfam" id="PF01471"/>
    </source>
</evidence>
<dbReference type="EMBL" id="JAALHA020000014">
    <property type="protein sequence ID" value="MDR9897717.1"/>
    <property type="molecule type" value="Genomic_DNA"/>
</dbReference>
<evidence type="ECO:0000313" key="4">
    <source>
        <dbReference type="Proteomes" id="UP000667802"/>
    </source>
</evidence>
<dbReference type="SUPFAM" id="SSF47090">
    <property type="entry name" value="PGBD-like"/>
    <property type="match status" value="2"/>
</dbReference>
<accession>A0AAP5ICY8</accession>